<organism evidence="1 2">
    <name type="scientific">Venturia nashicola</name>
    <dbReference type="NCBI Taxonomy" id="86259"/>
    <lineage>
        <taxon>Eukaryota</taxon>
        <taxon>Fungi</taxon>
        <taxon>Dikarya</taxon>
        <taxon>Ascomycota</taxon>
        <taxon>Pezizomycotina</taxon>
        <taxon>Dothideomycetes</taxon>
        <taxon>Pleosporomycetidae</taxon>
        <taxon>Venturiales</taxon>
        <taxon>Venturiaceae</taxon>
        <taxon>Venturia</taxon>
    </lineage>
</organism>
<evidence type="ECO:0000313" key="2">
    <source>
        <dbReference type="Proteomes" id="UP000298493"/>
    </source>
</evidence>
<comment type="caution">
    <text evidence="1">The sequence shown here is derived from an EMBL/GenBank/DDBJ whole genome shotgun (WGS) entry which is preliminary data.</text>
</comment>
<gene>
    <name evidence="1" type="ORF">E6O75_ATG09143</name>
</gene>
<dbReference type="AlphaFoldDB" id="A0A4Z1NKG3"/>
<protein>
    <submittedName>
        <fullName evidence="1">Uncharacterized protein</fullName>
    </submittedName>
</protein>
<dbReference type="EMBL" id="SNSC02000019">
    <property type="protein sequence ID" value="TID16085.1"/>
    <property type="molecule type" value="Genomic_DNA"/>
</dbReference>
<sequence length="189" mass="21241">MQAIRNLTVSSAVIGAIADDMWAVYTWLDYRSLLCESMCVVRGEEDWSEKLLVVKSVRPGTIWTLDLDARQQASHETDNTGWGGLAINCPSIRVRPVSALKTIGRGCSGQANGLTGWLWYAPARWLSGGCHGPQHAIPDIARASPRREHVSVAKHTVLSESIQFEFDIVQIPAIFRWFIFRKFRRSMRS</sequence>
<accession>A0A4Z1NKG3</accession>
<proteinExistence type="predicted"/>
<dbReference type="Proteomes" id="UP000298493">
    <property type="component" value="Unassembled WGS sequence"/>
</dbReference>
<evidence type="ECO:0000313" key="1">
    <source>
        <dbReference type="EMBL" id="TID16085.1"/>
    </source>
</evidence>
<reference evidence="1 2" key="1">
    <citation type="submission" date="2019-04" db="EMBL/GenBank/DDBJ databases">
        <title>High contiguity whole genome sequence and gene annotation resource for two Venturia nashicola isolates.</title>
        <authorList>
            <person name="Prokchorchik M."/>
            <person name="Won K."/>
            <person name="Lee Y."/>
            <person name="Choi E.D."/>
            <person name="Segonzac C."/>
            <person name="Sohn K.H."/>
        </authorList>
    </citation>
    <scope>NUCLEOTIDE SEQUENCE [LARGE SCALE GENOMIC DNA]</scope>
    <source>
        <strain evidence="1 2">PRI2</strain>
    </source>
</reference>
<keyword evidence="2" id="KW-1185">Reference proteome</keyword>
<name>A0A4Z1NKG3_9PEZI</name>